<feature type="region of interest" description="N-terminal hotdog fold" evidence="8">
    <location>
        <begin position="912"/>
        <end position="1040"/>
    </location>
</feature>
<dbReference type="InterPro" id="IPR020807">
    <property type="entry name" value="PKS_DH"/>
</dbReference>
<dbReference type="InterPro" id="IPR016039">
    <property type="entry name" value="Thiolase-like"/>
</dbReference>
<dbReference type="SUPFAM" id="SSF47336">
    <property type="entry name" value="ACP-like"/>
    <property type="match status" value="1"/>
</dbReference>
<dbReference type="CDD" id="cd02440">
    <property type="entry name" value="AdoMet_MTases"/>
    <property type="match status" value="1"/>
</dbReference>
<dbReference type="GO" id="GO:0016491">
    <property type="term" value="F:oxidoreductase activity"/>
    <property type="evidence" value="ECO:0007669"/>
    <property type="project" value="InterPro"/>
</dbReference>
<evidence type="ECO:0000256" key="6">
    <source>
        <dbReference type="ARBA" id="ARBA00023268"/>
    </source>
</evidence>
<dbReference type="Pfam" id="PF08240">
    <property type="entry name" value="ADH_N"/>
    <property type="match status" value="1"/>
</dbReference>
<sequence>MTADSHSEGSNGTDVQEDVPIAIVGMACRLPGGIRSEEGLWDTLINKKDQRQRVPAGRWNVDAFHSKTKKRGSVKTEYGYFLDENEISHFDTSFFSMTRNELERLDPQHRLLLQVTRECFENAGEVEWRGKDIGCYVGVFGDDWQDLHNKDTQDFGIYRIMGSGDFVMGNRISYEYDLKGPSVTVKTACSSALTSLHMACEAIRSGEIKSAIVGGVNLLISPSMTIAMSEQGVLAPDGSCKTFDSAGNGYARAEAANALYVKRLDEALRDNNPIRAIIRSSGINCNGKTPGLFHPSAKGHEALIRRTYEMAGIHDYCQTAYVECHGTGTATGDPIETTAVGNVFGEKGIYITSAKPNLGHSEGASGITSCIKAVLSLEKKIIPPNIKFNNPNPLIPFKESKLQVPVDAVSWPQDRHERVSINAFGIGGSNAHVIIDSAKSFGIPSSRETTLSTKPLGKNLVVFSANHVNSVRDGTQNIREYLHKHPGNLKDVAYTLGIRREWLPYRSFAVSNDGKSLEFHAPSKIPTMIPEVTFVFTGQGAQWATMGVQLLRDFLTVHDDIQTLDGILSKLPYPPSWTIADELSKTKQESHVDQAEFSQPLCTAVQIAIVNLLRSWNVTPSRVIGHSSGELGAAYASGALTSAEAIIAAYYRGLITKEQTRPGAMAAVGLGREDVATYLDDEVSVACENSPESTTLSGDAEKVDAVIGKIKAQNPGVFARRLRVEMAYHSAMLREINWMIAHMKEVGAKYESLLEPHITSSSPQVPFYSTVLKKVINDKGILDAAYWRKNLESPVLFNTTMQMLLEESTSSNLFLEIGPHSLLAGPLRQIFKQQQPEALYISTLLRDQDDTMSLLTSLGHIFTKGLPIDLAPINSGGQILTDLPTYPWNQEESFWEESRVSREWRLRKFPRHDLLGTQVLEGSATEPTWRNVISMDDAPWIRDHIINQNIVFPGAGYVAMAGEALRQVTGAEDYTIRNLTVQSAMILHEHIPTEIIFSLRPYRLTNSLGSTWFEFVVYSHDGSNWTKHCAGQVKQGEADSESISVAPQYTDLPRKVSSTRWYEAMSKVGINYGPMFRGLQDISTHPVDNFAVAKVDNFVNSKDSPYQVHPTTTDFALQLFSAAAWRGQTRSFVKMLLPQYFGEIYMKRPRPNLKLELSSSVGVTARGAVHGDAFATAGGEVVLKLRDVHLVPAADDSAADIDPHAGFRLLWKPDIAYLDSANLIRTKRSIRTSFAIIQRLMLLCSIESSKRLAGYEAVDDASLLFTLSSAERLQLIEETAKQVENTDSAPAGRAIIRIFENSVDIFTGKTDALDLLMQDEILRKIYDLVAEFWDLSDFLGLLSHKKPNLNILEIGAGTGATTSLVLDSLISSSRERKFHSYTYTDISAGFFVQAKERFKNVPWMKYSTLDVSKDPAEQGFELGAYDLVIATNVLHATPCIVETLINVRKLLRPEGKLMLQELCSSTKWFNFVAGVLPGWWLGGPDGRPDEPYISPERWEKEMAQAGFNGLDAVVYDEKIPYHTNATMIASPHNIPKVNKRISVLSTTPICSAASRLADSLAKHGFEIEFCALTDTPKPNQDVISILDLEGKAFLENVPEREFNLLKTFITSLKSSRMLWMTKSAQVEVLEPQYAQILGLARSVRNEFSIDLTTLEIDSLEDSGTFERALEVFNKFQARYKDLEIQPDFEYAISRGVIHVPRFQWISISDELSSRKKSDVPKTLEIGKRGALKTLQWVERPESKLTGDEIYIEIRAAGVNFKDVLIAMGIIDDYLGDGNGLGCECAGIVTQVGPEATFKVGDRVAMCIADSYSTILKMTSALCAKVPDNLSLEDAATMPLVYSTVIHSLVDLAKVEKGQSVLIQSACGGIGNAAIHICRMIGAEIFATVGSDEKVQHLMRTFDIPRNRIFNSRNSSFLPEIMRETNGYGVDVVLNSLSGDLLRASWKCLAEFGKMVEIGKRDFIGQGQLPMEPFGANRTFYGVDLTPYVNKRPLVIKSLLERAMKWCSQGAIQPIKPVKYFEAHQAEDALRVMQSGQHIGKLVMRFPTDHTQISASRGTNRIFLRPDVSYFLVGGLGGLGRSISTWMVEHGARHLIYLSRSGGSGKDDAAFVHELRTAGCTAQIIAGSIINKADVKKAIAQAKYPIAGCLVPEHDICGVARRYIAKGSRDMEPPRSACFSTLDFFVLLSSLAGLVGHVGQANYASANTFLDAFAQFRHSKGLPASVLDISIIEDVGWVSQEPAQLVQLKSTAAYCLKEQDLLDALELAIGKSEPQSEVARTSRDGYINESQIGIGMRMTMPISSDANRCIWKRDIRMSQYHNFESSSMDSSNSSNDSLKKFLAIVSSNPQQLHEEASVIFLAQEIGATLFSFLMLPIEELDITQSLAEVGLDSLVAIELRNWCRYRLGVELSVLEILDASTIKKLGPGGSARATCQVWYCCSGEWPLITSQTVSIIWVSL</sequence>
<keyword evidence="1" id="KW-0596">Phosphopantetheine</keyword>
<evidence type="ECO:0000259" key="9">
    <source>
        <dbReference type="PROSITE" id="PS50075"/>
    </source>
</evidence>
<dbReference type="SUPFAM" id="SSF51735">
    <property type="entry name" value="NAD(P)-binding Rossmann-fold domains"/>
    <property type="match status" value="2"/>
</dbReference>
<dbReference type="PROSITE" id="PS52019">
    <property type="entry name" value="PKS_MFAS_DH"/>
    <property type="match status" value="1"/>
</dbReference>
<dbReference type="FunFam" id="3.40.50.720:FF:000209">
    <property type="entry name" value="Polyketide synthase Pks12"/>
    <property type="match status" value="1"/>
</dbReference>
<dbReference type="GO" id="GO:0031177">
    <property type="term" value="F:phosphopantetheine binding"/>
    <property type="evidence" value="ECO:0007669"/>
    <property type="project" value="InterPro"/>
</dbReference>
<feature type="domain" description="PKS/mFAS DH" evidence="11">
    <location>
        <begin position="912"/>
        <end position="1199"/>
    </location>
</feature>
<feature type="domain" description="Ketosynthase family 3 (KS3)" evidence="10">
    <location>
        <begin position="18"/>
        <end position="437"/>
    </location>
</feature>
<dbReference type="InterPro" id="IPR029063">
    <property type="entry name" value="SAM-dependent_MTases_sf"/>
</dbReference>
<dbReference type="SMART" id="SM00827">
    <property type="entry name" value="PKS_AT"/>
    <property type="match status" value="1"/>
</dbReference>
<keyword evidence="4" id="KW-0808">Transferase</keyword>
<dbReference type="CDD" id="cd05195">
    <property type="entry name" value="enoyl_red"/>
    <property type="match status" value="1"/>
</dbReference>
<dbReference type="Pfam" id="PF08242">
    <property type="entry name" value="Methyltransf_12"/>
    <property type="match status" value="1"/>
</dbReference>
<dbReference type="InterPro" id="IPR018201">
    <property type="entry name" value="Ketoacyl_synth_AS"/>
</dbReference>
<evidence type="ECO:0000256" key="7">
    <source>
        <dbReference type="ARBA" id="ARBA00023315"/>
    </source>
</evidence>
<dbReference type="Pfam" id="PF21089">
    <property type="entry name" value="PKS_DH_N"/>
    <property type="match status" value="1"/>
</dbReference>
<name>A0A395IVR3_9HELO</name>
<dbReference type="InterPro" id="IPR014031">
    <property type="entry name" value="Ketoacyl_synth_C"/>
</dbReference>
<dbReference type="InterPro" id="IPR013968">
    <property type="entry name" value="PKS_KR"/>
</dbReference>
<dbReference type="Proteomes" id="UP000249056">
    <property type="component" value="Unassembled WGS sequence"/>
</dbReference>
<dbReference type="InterPro" id="IPR032821">
    <property type="entry name" value="PKS_assoc"/>
</dbReference>
<dbReference type="GO" id="GO:0004315">
    <property type="term" value="F:3-oxoacyl-[acyl-carrier-protein] synthase activity"/>
    <property type="evidence" value="ECO:0007669"/>
    <property type="project" value="InterPro"/>
</dbReference>
<gene>
    <name evidence="12" type="ORF">DID88_002133</name>
</gene>
<dbReference type="OrthoDB" id="329835at2759"/>
<dbReference type="Gene3D" id="3.30.70.3290">
    <property type="match status" value="1"/>
</dbReference>
<dbReference type="SMART" id="SM00826">
    <property type="entry name" value="PKS_DH"/>
    <property type="match status" value="1"/>
</dbReference>
<dbReference type="Gene3D" id="3.40.366.10">
    <property type="entry name" value="Malonyl-Coenzyme A Acyl Carrier Protein, domain 2"/>
    <property type="match status" value="1"/>
</dbReference>
<dbReference type="SUPFAM" id="SSF53335">
    <property type="entry name" value="S-adenosyl-L-methionine-dependent methyltransferases"/>
    <property type="match status" value="1"/>
</dbReference>
<dbReference type="SUPFAM" id="SSF55048">
    <property type="entry name" value="Probable ACP-binding domain of malonyl-CoA ACP transacylase"/>
    <property type="match status" value="1"/>
</dbReference>
<dbReference type="SMART" id="SM00822">
    <property type="entry name" value="PKS_KR"/>
    <property type="match status" value="1"/>
</dbReference>
<organism evidence="12 13">
    <name type="scientific">Monilinia fructigena</name>
    <dbReference type="NCBI Taxonomy" id="38457"/>
    <lineage>
        <taxon>Eukaryota</taxon>
        <taxon>Fungi</taxon>
        <taxon>Dikarya</taxon>
        <taxon>Ascomycota</taxon>
        <taxon>Pezizomycotina</taxon>
        <taxon>Leotiomycetes</taxon>
        <taxon>Helotiales</taxon>
        <taxon>Sclerotiniaceae</taxon>
        <taxon>Monilinia</taxon>
    </lineage>
</organism>
<feature type="active site" description="Proton acceptor; for dehydratase activity" evidence="8">
    <location>
        <position position="944"/>
    </location>
</feature>
<evidence type="ECO:0000313" key="13">
    <source>
        <dbReference type="Proteomes" id="UP000249056"/>
    </source>
</evidence>
<accession>A0A395IVR3</accession>
<dbReference type="Gene3D" id="3.90.180.10">
    <property type="entry name" value="Medium-chain alcohol dehydrogenases, catalytic domain"/>
    <property type="match status" value="1"/>
</dbReference>
<dbReference type="Pfam" id="PF13602">
    <property type="entry name" value="ADH_zinc_N_2"/>
    <property type="match status" value="1"/>
</dbReference>
<dbReference type="InterPro" id="IPR011032">
    <property type="entry name" value="GroES-like_sf"/>
</dbReference>
<dbReference type="Pfam" id="PF08659">
    <property type="entry name" value="KR"/>
    <property type="match status" value="2"/>
</dbReference>
<dbReference type="GO" id="GO:0044550">
    <property type="term" value="P:secondary metabolite biosynthetic process"/>
    <property type="evidence" value="ECO:0007669"/>
    <property type="project" value="UniProtKB-ARBA"/>
</dbReference>
<keyword evidence="2" id="KW-0597">Phosphoprotein</keyword>
<dbReference type="InterPro" id="IPR001227">
    <property type="entry name" value="Ac_transferase_dom_sf"/>
</dbReference>
<dbReference type="PROSITE" id="PS52004">
    <property type="entry name" value="KS3_2"/>
    <property type="match status" value="1"/>
</dbReference>
<keyword evidence="5" id="KW-0521">NADP</keyword>
<dbReference type="InterPro" id="IPR014043">
    <property type="entry name" value="Acyl_transferase_dom"/>
</dbReference>
<dbReference type="PANTHER" id="PTHR43775:SF49">
    <property type="entry name" value="SYNTHASE, PUTATIVE (JCVI)-RELATED"/>
    <property type="match status" value="1"/>
</dbReference>
<keyword evidence="7" id="KW-0012">Acyltransferase</keyword>
<dbReference type="SUPFAM" id="SSF50129">
    <property type="entry name" value="GroES-like"/>
    <property type="match status" value="1"/>
</dbReference>
<dbReference type="Gene3D" id="3.40.50.150">
    <property type="entry name" value="Vaccinia Virus protein VP39"/>
    <property type="match status" value="1"/>
</dbReference>
<evidence type="ECO:0000256" key="8">
    <source>
        <dbReference type="PROSITE-ProRule" id="PRU01363"/>
    </source>
</evidence>
<dbReference type="EMBL" id="QKRW01000015">
    <property type="protein sequence ID" value="RAL64241.1"/>
    <property type="molecule type" value="Genomic_DNA"/>
</dbReference>
<dbReference type="Gene3D" id="3.10.129.110">
    <property type="entry name" value="Polyketide synthase dehydratase"/>
    <property type="match status" value="1"/>
</dbReference>
<protein>
    <submittedName>
        <fullName evidence="12">Uncharacterized protein</fullName>
    </submittedName>
</protein>
<dbReference type="SMART" id="SM00829">
    <property type="entry name" value="PKS_ER"/>
    <property type="match status" value="1"/>
</dbReference>
<dbReference type="InterPro" id="IPR036736">
    <property type="entry name" value="ACP-like_sf"/>
</dbReference>
<dbReference type="InterPro" id="IPR049551">
    <property type="entry name" value="PKS_DH_C"/>
</dbReference>
<evidence type="ECO:0000256" key="1">
    <source>
        <dbReference type="ARBA" id="ARBA00022450"/>
    </source>
</evidence>
<dbReference type="GO" id="GO:0032259">
    <property type="term" value="P:methylation"/>
    <property type="evidence" value="ECO:0007669"/>
    <property type="project" value="UniProtKB-KW"/>
</dbReference>
<dbReference type="Pfam" id="PF00109">
    <property type="entry name" value="ketoacyl-synt"/>
    <property type="match status" value="1"/>
</dbReference>
<evidence type="ECO:0000313" key="12">
    <source>
        <dbReference type="EMBL" id="RAL64241.1"/>
    </source>
</evidence>
<keyword evidence="3" id="KW-0489">Methyltransferase</keyword>
<dbReference type="SMART" id="SM00823">
    <property type="entry name" value="PKS_PP"/>
    <property type="match status" value="1"/>
</dbReference>
<dbReference type="Gene3D" id="3.40.47.10">
    <property type="match status" value="1"/>
</dbReference>
<evidence type="ECO:0000259" key="11">
    <source>
        <dbReference type="PROSITE" id="PS52019"/>
    </source>
</evidence>
<feature type="region of interest" description="C-terminal hotdog fold" evidence="8">
    <location>
        <begin position="1053"/>
        <end position="1199"/>
    </location>
</feature>
<dbReference type="Pfam" id="PF02801">
    <property type="entry name" value="Ketoacyl-synt_C"/>
    <property type="match status" value="1"/>
</dbReference>
<dbReference type="InterPro" id="IPR009081">
    <property type="entry name" value="PP-bd_ACP"/>
</dbReference>
<dbReference type="InterPro" id="IPR013217">
    <property type="entry name" value="Methyltransf_12"/>
</dbReference>
<dbReference type="InterPro" id="IPR014030">
    <property type="entry name" value="Ketoacyl_synth_N"/>
</dbReference>
<dbReference type="CDD" id="cd00833">
    <property type="entry name" value="PKS"/>
    <property type="match status" value="1"/>
</dbReference>
<evidence type="ECO:0000256" key="3">
    <source>
        <dbReference type="ARBA" id="ARBA00022603"/>
    </source>
</evidence>
<feature type="active site" description="Proton donor; for dehydratase activity" evidence="8">
    <location>
        <position position="1114"/>
    </location>
</feature>
<dbReference type="GO" id="GO:1901336">
    <property type="term" value="P:lactone biosynthetic process"/>
    <property type="evidence" value="ECO:0007669"/>
    <property type="project" value="UniProtKB-ARBA"/>
</dbReference>
<keyword evidence="6" id="KW-0511">Multifunctional enzyme</keyword>
<comment type="caution">
    <text evidence="12">The sequence shown here is derived from an EMBL/GenBank/DDBJ whole genome shotgun (WGS) entry which is preliminary data.</text>
</comment>
<evidence type="ECO:0000256" key="4">
    <source>
        <dbReference type="ARBA" id="ARBA00022679"/>
    </source>
</evidence>
<dbReference type="InterPro" id="IPR042104">
    <property type="entry name" value="PKS_dehydratase_sf"/>
</dbReference>
<evidence type="ECO:0000259" key="10">
    <source>
        <dbReference type="PROSITE" id="PS52004"/>
    </source>
</evidence>
<evidence type="ECO:0000256" key="2">
    <source>
        <dbReference type="ARBA" id="ARBA00022553"/>
    </source>
</evidence>
<dbReference type="GO" id="GO:0006633">
    <property type="term" value="P:fatty acid biosynthetic process"/>
    <property type="evidence" value="ECO:0007669"/>
    <property type="project" value="InterPro"/>
</dbReference>
<dbReference type="InterPro" id="IPR049900">
    <property type="entry name" value="PKS_mFAS_DH"/>
</dbReference>
<dbReference type="SUPFAM" id="SSF52151">
    <property type="entry name" value="FabD/lysophospholipase-like"/>
    <property type="match status" value="1"/>
</dbReference>
<dbReference type="Gene3D" id="3.40.50.720">
    <property type="entry name" value="NAD(P)-binding Rossmann-like Domain"/>
    <property type="match status" value="2"/>
</dbReference>
<dbReference type="InterPro" id="IPR057326">
    <property type="entry name" value="KR_dom"/>
</dbReference>
<feature type="domain" description="Carrier" evidence="9">
    <location>
        <begin position="2355"/>
        <end position="2432"/>
    </location>
</feature>
<dbReference type="Pfam" id="PF16197">
    <property type="entry name" value="KAsynt_C_assoc"/>
    <property type="match status" value="1"/>
</dbReference>
<dbReference type="InterPro" id="IPR016036">
    <property type="entry name" value="Malonyl_transacylase_ACP-bd"/>
</dbReference>
<dbReference type="GO" id="GO:0008168">
    <property type="term" value="F:methyltransferase activity"/>
    <property type="evidence" value="ECO:0007669"/>
    <property type="project" value="UniProtKB-KW"/>
</dbReference>
<keyword evidence="13" id="KW-1185">Reference proteome</keyword>
<dbReference type="InterPro" id="IPR020841">
    <property type="entry name" value="PKS_Beta-ketoAc_synthase_dom"/>
</dbReference>
<dbReference type="InterPro" id="IPR036291">
    <property type="entry name" value="NAD(P)-bd_dom_sf"/>
</dbReference>
<reference evidence="12 13" key="1">
    <citation type="submission" date="2018-06" db="EMBL/GenBank/DDBJ databases">
        <title>Genome Sequence of the Brown Rot Fungal Pathogen Monilinia fructigena.</title>
        <authorList>
            <person name="Landi L."/>
            <person name="De Miccolis Angelini R.M."/>
            <person name="Pollastro S."/>
            <person name="Abate D."/>
            <person name="Faretra F."/>
            <person name="Romanazzi G."/>
        </authorList>
    </citation>
    <scope>NUCLEOTIDE SEQUENCE [LARGE SCALE GENOMIC DNA]</scope>
    <source>
        <strain evidence="12 13">Mfrg269</strain>
    </source>
</reference>
<dbReference type="SUPFAM" id="SSF53901">
    <property type="entry name" value="Thiolase-like"/>
    <property type="match status" value="1"/>
</dbReference>
<dbReference type="PROSITE" id="PS50075">
    <property type="entry name" value="CARRIER"/>
    <property type="match status" value="1"/>
</dbReference>
<evidence type="ECO:0000256" key="5">
    <source>
        <dbReference type="ARBA" id="ARBA00022857"/>
    </source>
</evidence>
<dbReference type="PROSITE" id="PS00606">
    <property type="entry name" value="KS3_1"/>
    <property type="match status" value="1"/>
</dbReference>
<dbReference type="SMART" id="SM00825">
    <property type="entry name" value="PKS_KS"/>
    <property type="match status" value="1"/>
</dbReference>
<dbReference type="InterPro" id="IPR016035">
    <property type="entry name" value="Acyl_Trfase/lysoPLipase"/>
</dbReference>
<dbReference type="InterPro" id="IPR020843">
    <property type="entry name" value="ER"/>
</dbReference>
<proteinExistence type="predicted"/>
<dbReference type="Pfam" id="PF00550">
    <property type="entry name" value="PP-binding"/>
    <property type="match status" value="1"/>
</dbReference>
<dbReference type="InterPro" id="IPR050091">
    <property type="entry name" value="PKS_NRPS_Biosynth_Enz"/>
</dbReference>
<dbReference type="InterPro" id="IPR049552">
    <property type="entry name" value="PKS_DH_N"/>
</dbReference>
<dbReference type="Pfam" id="PF00698">
    <property type="entry name" value="Acyl_transf_1"/>
    <property type="match status" value="1"/>
</dbReference>
<dbReference type="InterPro" id="IPR013154">
    <property type="entry name" value="ADH-like_N"/>
</dbReference>
<dbReference type="GO" id="GO:0004312">
    <property type="term" value="F:fatty acid synthase activity"/>
    <property type="evidence" value="ECO:0007669"/>
    <property type="project" value="TreeGrafter"/>
</dbReference>
<dbReference type="Pfam" id="PF14765">
    <property type="entry name" value="PS-DH"/>
    <property type="match status" value="1"/>
</dbReference>
<dbReference type="InterPro" id="IPR020806">
    <property type="entry name" value="PKS_PP-bd"/>
</dbReference>
<dbReference type="Gene3D" id="1.10.1200.10">
    <property type="entry name" value="ACP-like"/>
    <property type="match status" value="1"/>
</dbReference>
<dbReference type="PANTHER" id="PTHR43775">
    <property type="entry name" value="FATTY ACID SYNTHASE"/>
    <property type="match status" value="1"/>
</dbReference>